<proteinExistence type="predicted"/>
<comment type="caution">
    <text evidence="2">The sequence shown here is derived from an EMBL/GenBank/DDBJ whole genome shotgun (WGS) entry which is preliminary data.</text>
</comment>
<gene>
    <name evidence="2" type="ORF">HPO_14162</name>
</gene>
<evidence type="ECO:0000313" key="3">
    <source>
        <dbReference type="Proteomes" id="UP000027100"/>
    </source>
</evidence>
<accession>A0A062VBM5</accession>
<dbReference type="Pfam" id="PF00700">
    <property type="entry name" value="Flagellin_C"/>
    <property type="match status" value="1"/>
</dbReference>
<organism evidence="2 3">
    <name type="scientific">Hyphomonas polymorpha PS728</name>
    <dbReference type="NCBI Taxonomy" id="1280954"/>
    <lineage>
        <taxon>Bacteria</taxon>
        <taxon>Pseudomonadati</taxon>
        <taxon>Pseudomonadota</taxon>
        <taxon>Alphaproteobacteria</taxon>
        <taxon>Hyphomonadales</taxon>
        <taxon>Hyphomonadaceae</taxon>
        <taxon>Hyphomonas</taxon>
    </lineage>
</organism>
<feature type="domain" description="Flagellin C-terminal" evidence="1">
    <location>
        <begin position="248"/>
        <end position="324"/>
    </location>
</feature>
<keyword evidence="2" id="KW-0282">Flagellum</keyword>
<dbReference type="Proteomes" id="UP000027100">
    <property type="component" value="Unassembled WGS sequence"/>
</dbReference>
<dbReference type="eggNOG" id="COG1344">
    <property type="taxonomic scope" value="Bacteria"/>
</dbReference>
<evidence type="ECO:0000313" key="2">
    <source>
        <dbReference type="EMBL" id="KCZ97644.1"/>
    </source>
</evidence>
<name>A0A062VBM5_9PROT</name>
<dbReference type="STRING" id="1280954.HPO_14162"/>
<dbReference type="RefSeq" id="WP_035600128.1">
    <property type="nucleotide sequence ID" value="NZ_ARYM01000017.1"/>
</dbReference>
<keyword evidence="2" id="KW-0966">Cell projection</keyword>
<keyword evidence="3" id="KW-1185">Reference proteome</keyword>
<dbReference type="OrthoDB" id="7312911at2"/>
<sequence length="325" mass="34782">MRIIPPNSIVSASFTQNIADLRARATVVAEESVTGQYADLTKHLGGRIGDAMIGKKALNDIEDQRSLLGVRQGRLDLVQKSLAGIQDRVDGLATQMLSAIGTGDYHGQSVVARDAKAALTDVFTALNGRHGDRFLFSGDETATQPFAGTEQLLADLRTIAGTATDAADFETQLDDYFYSATGGWQTSIYRGSSVATDPDSVTATDPALVELISGLAIMALSGSEDNLALFQQNPEIARSGAERLSSGTTSLVNLRADVGIIQERVAKSLETLDTEQTILNSVYNNMVGRDQYDAASELKQLEASLEAAYVLTSRLSNLSLLNFLR</sequence>
<dbReference type="PATRIC" id="fig|1280954.3.peg.2869"/>
<evidence type="ECO:0000259" key="1">
    <source>
        <dbReference type="Pfam" id="PF00700"/>
    </source>
</evidence>
<keyword evidence="2" id="KW-0969">Cilium</keyword>
<protein>
    <submittedName>
        <fullName evidence="2">Putative flagellar hook-associated protein FlgL</fullName>
    </submittedName>
</protein>
<dbReference type="SUPFAM" id="SSF64518">
    <property type="entry name" value="Phase 1 flagellin"/>
    <property type="match status" value="1"/>
</dbReference>
<reference evidence="2 3" key="1">
    <citation type="journal article" date="2014" name="Antonie Van Leeuwenhoek">
        <title>Hyphomonas beringensis sp. nov. and Hyphomonas chukchiensis sp. nov., isolated from surface seawater of the Bering Sea and Chukchi Sea.</title>
        <authorList>
            <person name="Li C."/>
            <person name="Lai Q."/>
            <person name="Li G."/>
            <person name="Dong C."/>
            <person name="Wang J."/>
            <person name="Liao Y."/>
            <person name="Shao Z."/>
        </authorList>
    </citation>
    <scope>NUCLEOTIDE SEQUENCE [LARGE SCALE GENOMIC DNA]</scope>
    <source>
        <strain evidence="2 3">PS728</strain>
    </source>
</reference>
<dbReference type="AlphaFoldDB" id="A0A062VBM5"/>
<dbReference type="EMBL" id="ARYM01000017">
    <property type="protein sequence ID" value="KCZ97644.1"/>
    <property type="molecule type" value="Genomic_DNA"/>
</dbReference>
<dbReference type="InterPro" id="IPR046358">
    <property type="entry name" value="Flagellin_C"/>
</dbReference>